<evidence type="ECO:0000313" key="8">
    <source>
        <dbReference type="EMBL" id="MBQ0960804.1"/>
    </source>
</evidence>
<dbReference type="AlphaFoldDB" id="A0A940YJS0"/>
<keyword evidence="4 7" id="KW-0812">Transmembrane</keyword>
<dbReference type="GO" id="GO:0055085">
    <property type="term" value="P:transmembrane transport"/>
    <property type="evidence" value="ECO:0007669"/>
    <property type="project" value="InterPro"/>
</dbReference>
<evidence type="ECO:0000313" key="9">
    <source>
        <dbReference type="Proteomes" id="UP000678374"/>
    </source>
</evidence>
<keyword evidence="2" id="KW-0813">Transport</keyword>
<gene>
    <name evidence="8" type="ORF">KAK06_17755</name>
</gene>
<dbReference type="Proteomes" id="UP000678374">
    <property type="component" value="Unassembled WGS sequence"/>
</dbReference>
<evidence type="ECO:0000256" key="5">
    <source>
        <dbReference type="ARBA" id="ARBA00022989"/>
    </source>
</evidence>
<reference evidence="8" key="1">
    <citation type="submission" date="2021-04" db="EMBL/GenBank/DDBJ databases">
        <title>The genome sequence of Ideonella sp. 4Y11.</title>
        <authorList>
            <person name="Liu Y."/>
        </authorList>
    </citation>
    <scope>NUCLEOTIDE SEQUENCE</scope>
    <source>
        <strain evidence="8">4Y11</strain>
    </source>
</reference>
<comment type="caution">
    <text evidence="8">The sequence shown here is derived from an EMBL/GenBank/DDBJ whole genome shotgun (WGS) entry which is preliminary data.</text>
</comment>
<dbReference type="InterPro" id="IPR004776">
    <property type="entry name" value="Mem_transp_PIN-like"/>
</dbReference>
<organism evidence="8 9">
    <name type="scientific">Ideonella aquatica</name>
    <dbReference type="NCBI Taxonomy" id="2824119"/>
    <lineage>
        <taxon>Bacteria</taxon>
        <taxon>Pseudomonadati</taxon>
        <taxon>Pseudomonadota</taxon>
        <taxon>Betaproteobacteria</taxon>
        <taxon>Burkholderiales</taxon>
        <taxon>Sphaerotilaceae</taxon>
        <taxon>Ideonella</taxon>
    </lineage>
</organism>
<dbReference type="RefSeq" id="WP_210803478.1">
    <property type="nucleotide sequence ID" value="NZ_JAGQDE010000018.1"/>
</dbReference>
<dbReference type="GO" id="GO:0016020">
    <property type="term" value="C:membrane"/>
    <property type="evidence" value="ECO:0007669"/>
    <property type="project" value="UniProtKB-SubCell"/>
</dbReference>
<evidence type="ECO:0000256" key="3">
    <source>
        <dbReference type="ARBA" id="ARBA00022475"/>
    </source>
</evidence>
<evidence type="ECO:0000256" key="7">
    <source>
        <dbReference type="SAM" id="Phobius"/>
    </source>
</evidence>
<keyword evidence="6 7" id="KW-0472">Membrane</keyword>
<feature type="transmembrane region" description="Helical" evidence="7">
    <location>
        <begin position="6"/>
        <end position="22"/>
    </location>
</feature>
<evidence type="ECO:0000256" key="4">
    <source>
        <dbReference type="ARBA" id="ARBA00022692"/>
    </source>
</evidence>
<feature type="transmembrane region" description="Helical" evidence="7">
    <location>
        <begin position="284"/>
        <end position="304"/>
    </location>
</feature>
<keyword evidence="9" id="KW-1185">Reference proteome</keyword>
<sequence length="305" mass="31889">MTQILTITAPIYLLMAVGFLSVRSGWLDASVMRAVGLFVIRVALPALLFQIITSRPLADMLQWRFLLAYGGGSALSFALGWWWARRRESSMRALVGAGMACSNTGFVGTPVLLSWMGAAAAPALALVFLVENLLVLPLLFVLAEPASNRSRAWHRLRDALAPLARQPMLLAIVAGLLWSALGLSLPAPAARSIDLLGRAAAGAALVVIGGALAGLQKGHLDTDLLAVAVGKLVGHPLAVALCMLPMLPAGDPLRAAGIVAAAAPMLSIYPMLAQRYGHEGFCAAALLLATASSFLSLSGVLWLLS</sequence>
<accession>A0A940YJS0</accession>
<dbReference type="PANTHER" id="PTHR36838">
    <property type="entry name" value="AUXIN EFFLUX CARRIER FAMILY PROTEIN"/>
    <property type="match status" value="1"/>
</dbReference>
<keyword evidence="3" id="KW-1003">Cell membrane</keyword>
<keyword evidence="5 7" id="KW-1133">Transmembrane helix</keyword>
<dbReference type="EMBL" id="JAGQDE010000018">
    <property type="protein sequence ID" value="MBQ0960804.1"/>
    <property type="molecule type" value="Genomic_DNA"/>
</dbReference>
<feature type="transmembrane region" description="Helical" evidence="7">
    <location>
        <begin position="163"/>
        <end position="183"/>
    </location>
</feature>
<protein>
    <submittedName>
        <fullName evidence="8">AEC family transporter</fullName>
    </submittedName>
</protein>
<evidence type="ECO:0000256" key="1">
    <source>
        <dbReference type="ARBA" id="ARBA00004141"/>
    </source>
</evidence>
<feature type="transmembrane region" description="Helical" evidence="7">
    <location>
        <begin position="253"/>
        <end position="272"/>
    </location>
</feature>
<evidence type="ECO:0000256" key="6">
    <source>
        <dbReference type="ARBA" id="ARBA00023136"/>
    </source>
</evidence>
<feature type="transmembrane region" description="Helical" evidence="7">
    <location>
        <begin position="195"/>
        <end position="215"/>
    </location>
</feature>
<feature type="transmembrane region" description="Helical" evidence="7">
    <location>
        <begin position="119"/>
        <end position="142"/>
    </location>
</feature>
<feature type="transmembrane region" description="Helical" evidence="7">
    <location>
        <begin position="65"/>
        <end position="84"/>
    </location>
</feature>
<feature type="transmembrane region" description="Helical" evidence="7">
    <location>
        <begin position="93"/>
        <end position="113"/>
    </location>
</feature>
<dbReference type="Pfam" id="PF03547">
    <property type="entry name" value="Mem_trans"/>
    <property type="match status" value="1"/>
</dbReference>
<comment type="subcellular location">
    <subcellularLocation>
        <location evidence="1">Membrane</location>
        <topology evidence="1">Multi-pass membrane protein</topology>
    </subcellularLocation>
</comment>
<feature type="transmembrane region" description="Helical" evidence="7">
    <location>
        <begin position="224"/>
        <end position="247"/>
    </location>
</feature>
<feature type="transmembrane region" description="Helical" evidence="7">
    <location>
        <begin position="34"/>
        <end position="53"/>
    </location>
</feature>
<proteinExistence type="predicted"/>
<name>A0A940YJS0_9BURK</name>
<evidence type="ECO:0000256" key="2">
    <source>
        <dbReference type="ARBA" id="ARBA00022448"/>
    </source>
</evidence>
<dbReference type="PANTHER" id="PTHR36838:SF3">
    <property type="entry name" value="TRANSPORTER AUXIN EFFLUX CARRIER EC FAMILY"/>
    <property type="match status" value="1"/>
</dbReference>